<dbReference type="GO" id="GO:0005615">
    <property type="term" value="C:extracellular space"/>
    <property type="evidence" value="ECO:0007669"/>
    <property type="project" value="TreeGrafter"/>
</dbReference>
<keyword evidence="2 4" id="KW-1015">Disulfide bond</keyword>
<evidence type="ECO:0000313" key="7">
    <source>
        <dbReference type="EMBL" id="KAA0717589.1"/>
    </source>
</evidence>
<keyword evidence="1" id="KW-0378">Hydrolase</keyword>
<dbReference type="EMBL" id="SOYY01000008">
    <property type="protein sequence ID" value="KAA0717589.1"/>
    <property type="molecule type" value="Genomic_DNA"/>
</dbReference>
<dbReference type="Pfam" id="PF00084">
    <property type="entry name" value="Sushi"/>
    <property type="match status" value="6"/>
</dbReference>
<dbReference type="SUPFAM" id="SSF57535">
    <property type="entry name" value="Complement control module/SCR domain"/>
    <property type="match status" value="6"/>
</dbReference>
<dbReference type="GO" id="GO:0004252">
    <property type="term" value="F:serine-type endopeptidase activity"/>
    <property type="evidence" value="ECO:0007669"/>
    <property type="project" value="TreeGrafter"/>
</dbReference>
<evidence type="ECO:0000256" key="2">
    <source>
        <dbReference type="ARBA" id="ARBA00023157"/>
    </source>
</evidence>
<dbReference type="SMART" id="SM00032">
    <property type="entry name" value="CCP"/>
    <property type="match status" value="6"/>
</dbReference>
<feature type="domain" description="Sushi" evidence="6">
    <location>
        <begin position="20"/>
        <end position="87"/>
    </location>
</feature>
<feature type="domain" description="CUB" evidence="5">
    <location>
        <begin position="1043"/>
        <end position="1092"/>
    </location>
</feature>
<feature type="disulfide bond" evidence="4">
    <location>
        <begin position="610"/>
        <end position="637"/>
    </location>
</feature>
<protein>
    <submittedName>
        <fullName evidence="7">CUB and sushi domain-containing protein 1</fullName>
    </submittedName>
</protein>
<feature type="disulfide bond" evidence="3">
    <location>
        <begin position="1043"/>
        <end position="1070"/>
    </location>
</feature>
<proteinExistence type="predicted"/>
<evidence type="ECO:0000256" key="1">
    <source>
        <dbReference type="ARBA" id="ARBA00022825"/>
    </source>
</evidence>
<dbReference type="InterPro" id="IPR000436">
    <property type="entry name" value="Sushi_SCR_CCP_dom"/>
</dbReference>
<organism evidence="7 8">
    <name type="scientific">Triplophysa tibetana</name>
    <dbReference type="NCBI Taxonomy" id="1572043"/>
    <lineage>
        <taxon>Eukaryota</taxon>
        <taxon>Metazoa</taxon>
        <taxon>Chordata</taxon>
        <taxon>Craniata</taxon>
        <taxon>Vertebrata</taxon>
        <taxon>Euteleostomi</taxon>
        <taxon>Actinopterygii</taxon>
        <taxon>Neopterygii</taxon>
        <taxon>Teleostei</taxon>
        <taxon>Ostariophysi</taxon>
        <taxon>Cypriniformes</taxon>
        <taxon>Nemacheilidae</taxon>
        <taxon>Triplophysa</taxon>
    </lineage>
</organism>
<accession>A0A5A9P989</accession>
<dbReference type="PANTHER" id="PTHR24255">
    <property type="entry name" value="COMPLEMENT COMPONENT 1, S SUBCOMPONENT-RELATED"/>
    <property type="match status" value="1"/>
</dbReference>
<dbReference type="PANTHER" id="PTHR24255:SF31">
    <property type="entry name" value="CUBILIN-LIKE PROTEIN"/>
    <property type="match status" value="1"/>
</dbReference>
<feature type="disulfide bond" evidence="4">
    <location>
        <begin position="264"/>
        <end position="291"/>
    </location>
</feature>
<keyword evidence="1" id="KW-0645">Protease</keyword>
<evidence type="ECO:0000256" key="3">
    <source>
        <dbReference type="PROSITE-ProRule" id="PRU00059"/>
    </source>
</evidence>
<dbReference type="PROSITE" id="PS01180">
    <property type="entry name" value="CUB"/>
    <property type="match status" value="6"/>
</dbReference>
<feature type="domain" description="Sushi" evidence="6">
    <location>
        <begin position="406"/>
        <end position="467"/>
    </location>
</feature>
<feature type="domain" description="CUB" evidence="5">
    <location>
        <begin position="122"/>
        <end position="233"/>
    </location>
</feature>
<feature type="domain" description="Sushi" evidence="6">
    <location>
        <begin position="796"/>
        <end position="855"/>
    </location>
</feature>
<evidence type="ECO:0000259" key="5">
    <source>
        <dbReference type="PROSITE" id="PS01180"/>
    </source>
</evidence>
<dbReference type="SUPFAM" id="SSF49854">
    <property type="entry name" value="Spermadhesin, CUB domain"/>
    <property type="match status" value="6"/>
</dbReference>
<keyword evidence="8" id="KW-1185">Reference proteome</keyword>
<feature type="domain" description="CUB" evidence="5">
    <location>
        <begin position="641"/>
        <end position="751"/>
    </location>
</feature>
<dbReference type="CDD" id="cd00033">
    <property type="entry name" value="CCP"/>
    <property type="match status" value="6"/>
</dbReference>
<reference evidence="7 8" key="1">
    <citation type="journal article" date="2019" name="Mol. Ecol. Resour.">
        <title>Chromosome-level genome assembly of Triplophysa tibetana, a fish adapted to the harsh high-altitude environment of the Tibetan Plateau.</title>
        <authorList>
            <person name="Yang X."/>
            <person name="Liu H."/>
            <person name="Ma Z."/>
            <person name="Zou Y."/>
            <person name="Zou M."/>
            <person name="Mao Y."/>
            <person name="Li X."/>
            <person name="Wang H."/>
            <person name="Chen T."/>
            <person name="Wang W."/>
            <person name="Yang R."/>
        </authorList>
    </citation>
    <scope>NUCLEOTIDE SEQUENCE [LARGE SCALE GENOMIC DNA]</scope>
    <source>
        <strain evidence="7">TTIB1903HZAU</strain>
        <tissue evidence="7">Muscle</tissue>
    </source>
</reference>
<feature type="domain" description="CUB" evidence="5">
    <location>
        <begin position="469"/>
        <end position="577"/>
    </location>
</feature>
<dbReference type="InterPro" id="IPR000859">
    <property type="entry name" value="CUB_dom"/>
</dbReference>
<feature type="domain" description="Sushi" evidence="6">
    <location>
        <begin position="582"/>
        <end position="639"/>
    </location>
</feature>
<dbReference type="Gene3D" id="2.60.120.290">
    <property type="entry name" value="Spermadhesin, CUB domain"/>
    <property type="match status" value="6"/>
</dbReference>
<feature type="domain" description="Sushi" evidence="6">
    <location>
        <begin position="236"/>
        <end position="293"/>
    </location>
</feature>
<dbReference type="Gene3D" id="2.10.70.10">
    <property type="entry name" value="Complement Module, domain 1"/>
    <property type="match status" value="6"/>
</dbReference>
<dbReference type="InterPro" id="IPR035914">
    <property type="entry name" value="Sperma_CUB_dom_sf"/>
</dbReference>
<evidence type="ECO:0000256" key="4">
    <source>
        <dbReference type="PROSITE-ProRule" id="PRU00302"/>
    </source>
</evidence>
<dbReference type="AlphaFoldDB" id="A0A5A9P989"/>
<name>A0A5A9P989_9TELE</name>
<evidence type="ECO:0000259" key="6">
    <source>
        <dbReference type="PROSITE" id="PS50923"/>
    </source>
</evidence>
<dbReference type="Pfam" id="PF00431">
    <property type="entry name" value="CUB"/>
    <property type="match status" value="6"/>
</dbReference>
<dbReference type="FunFam" id="2.10.70.10:FF:000047">
    <property type="entry name" value="CUB and Sushi multiple domains 3"/>
    <property type="match status" value="1"/>
</dbReference>
<gene>
    <name evidence="7" type="ORF">E1301_Tti013800</name>
</gene>
<feature type="domain" description="CUB" evidence="5">
    <location>
        <begin position="295"/>
        <end position="403"/>
    </location>
</feature>
<sequence>MQLQREAVTENAFISLTKEGRCWSDGATRVAGRSLTVICFPKFRRVGASIQFSCDDSYVLQGSKSITCQRVTDTLAAWSDHRPICRSKCKYGSVFPDETYFAGTLSDLIFRCDEYKGEARTCGSNLRGPKGVITSPNYPVQYENNAHCVWVITAMDPEKVIKLAFEEFDLERAYDTLTVGDGGKIGDARRVLYVLTGSSVPDLIVSMSNQMWLHLQSDDSIGSQGFKAVYEEIDKGGCGDPGIPAYGKRTGERFLHSDVLTFECQAAFELVGERTISCQQNNQWSGNKPSCVFSCFFNFTTPSGTILSPNYPEEYGNNMNCVWLIIAELGSRIHLIFSDFELEPQFDYLIVKDDGMPEPTTFGTFSGKDVPSQIASNGHIMRLEFQSDHSNTGKGFNITYTTFGQNECHDPGIPINGQRFGEHFLLGSSVLFTCDEGFIKTHGSESITCVIQDGNVVWNAAVPRCEAPCGGRLTAPVGVLLSPGWPGYYKDSLNCEWVIEARKDHAIKISFDRFQTEVNYDTLEIRDGLSSSSPLIGEYHGSQAPHFLISTGNYMYLLFTTDNSRSSEGFQIRYESVMMETDSCLDPGIPVNGKRHGNNFAIGSRVTFSCNQGYTLSDEEPIVCERSHQWNHALPSCDGLCGGYIYGKTGTVLSPGFPDFYPNSLNCTWTIEVSHGKGVQLLFHTFHLEDSHDYLLITEDGSFTEPVARLTGSVLPPAIKAGLFGNFSVQLRFVSDFSMSYEGFNITFSGGGIAHSVHYELPEGTLVMAAYSNLALLSSLEVQELLWLCVAEYSLEPCEDPGVPAYSRRVGFQFGVGDSLVFSCFSGYRLEGESKITCLGGGRRVWSAALPRCVAECGATSVGRQGVLLSPNYPANYDNNHECIYHIETERGKGIQITATTFQLHEGDFLKVYDGQDITSRLLGNFTKNEMSDIILNSTSNHLRIEFNSNGTGASKGFKLSYISFDLVRCEEPGTPNYGYKIQDDGHFADTFVLYSCNPGYTLHGSSTLTCLNGDRRVWDKTLPTCVGNANVVKCFYFCVAECGGHISGATSGRILSPGYPAPYDNNLHCTWSIEADTGKTIRYGSGASKRH</sequence>
<dbReference type="CDD" id="cd00041">
    <property type="entry name" value="CUB"/>
    <property type="match status" value="6"/>
</dbReference>
<dbReference type="FunFam" id="2.60.120.290:FF:000001">
    <property type="entry name" value="CUB and sushi domain-containing protein 3 isoform X1"/>
    <property type="match status" value="5"/>
</dbReference>
<dbReference type="SMART" id="SM00042">
    <property type="entry name" value="CUB"/>
    <property type="match status" value="5"/>
</dbReference>
<dbReference type="PROSITE" id="PS50923">
    <property type="entry name" value="SUSHI"/>
    <property type="match status" value="6"/>
</dbReference>
<evidence type="ECO:0000313" key="8">
    <source>
        <dbReference type="Proteomes" id="UP000324632"/>
    </source>
</evidence>
<dbReference type="FunFam" id="2.10.70.10:FF:000002">
    <property type="entry name" value="CUB and Sushi multiple domains 3"/>
    <property type="match status" value="4"/>
</dbReference>
<comment type="caution">
    <text evidence="7">The sequence shown here is derived from an EMBL/GenBank/DDBJ whole genome shotgun (WGS) entry which is preliminary data.</text>
</comment>
<feature type="domain" description="Sushi" evidence="6">
    <location>
        <begin position="968"/>
        <end position="1028"/>
    </location>
</feature>
<feature type="domain" description="CUB" evidence="5">
    <location>
        <begin position="857"/>
        <end position="965"/>
    </location>
</feature>
<keyword evidence="1" id="KW-0720">Serine protease</keyword>
<comment type="caution">
    <text evidence="4">Lacks conserved residue(s) required for the propagation of feature annotation.</text>
</comment>
<dbReference type="Proteomes" id="UP000324632">
    <property type="component" value="Chromosome 8"/>
</dbReference>
<keyword evidence="4" id="KW-0768">Sushi</keyword>
<dbReference type="InterPro" id="IPR035976">
    <property type="entry name" value="Sushi/SCR/CCP_sf"/>
</dbReference>